<evidence type="ECO:0000256" key="1">
    <source>
        <dbReference type="ARBA" id="ARBA00004141"/>
    </source>
</evidence>
<evidence type="ECO:0000313" key="9">
    <source>
        <dbReference type="EMBL" id="QHT61048.1"/>
    </source>
</evidence>
<feature type="transmembrane region" description="Helical" evidence="8">
    <location>
        <begin position="70"/>
        <end position="101"/>
    </location>
</feature>
<evidence type="ECO:0000256" key="6">
    <source>
        <dbReference type="ARBA" id="ARBA00022989"/>
    </source>
</evidence>
<dbReference type="KEGG" id="plyc:GXP70_14535"/>
<evidence type="ECO:0000256" key="4">
    <source>
        <dbReference type="ARBA" id="ARBA00022544"/>
    </source>
</evidence>
<evidence type="ECO:0000256" key="2">
    <source>
        <dbReference type="ARBA" id="ARBA00007998"/>
    </source>
</evidence>
<protein>
    <submittedName>
        <fullName evidence="9">GerAB/ArcD/ProY family transporter</fullName>
    </submittedName>
</protein>
<keyword evidence="5 8" id="KW-0812">Transmembrane</keyword>
<dbReference type="EMBL" id="CP048209">
    <property type="protein sequence ID" value="QHT61048.1"/>
    <property type="molecule type" value="Genomic_DNA"/>
</dbReference>
<feature type="transmembrane region" description="Helical" evidence="8">
    <location>
        <begin position="187"/>
        <end position="206"/>
    </location>
</feature>
<proteinExistence type="inferred from homology"/>
<keyword evidence="4" id="KW-0309">Germination</keyword>
<keyword evidence="10" id="KW-1185">Reference proteome</keyword>
<evidence type="ECO:0000256" key="3">
    <source>
        <dbReference type="ARBA" id="ARBA00022448"/>
    </source>
</evidence>
<feature type="transmembrane region" description="Helical" evidence="8">
    <location>
        <begin position="39"/>
        <end position="58"/>
    </location>
</feature>
<feature type="transmembrane region" description="Helical" evidence="8">
    <location>
        <begin position="12"/>
        <end position="33"/>
    </location>
</feature>
<evidence type="ECO:0000256" key="5">
    <source>
        <dbReference type="ARBA" id="ARBA00022692"/>
    </source>
</evidence>
<feature type="transmembrane region" description="Helical" evidence="8">
    <location>
        <begin position="218"/>
        <end position="240"/>
    </location>
</feature>
<keyword evidence="6 8" id="KW-1133">Transmembrane helix</keyword>
<comment type="similarity">
    <text evidence="2">Belongs to the amino acid-polyamine-organocation (APC) superfamily. Spore germination protein (SGP) (TC 2.A.3.9) family.</text>
</comment>
<accession>A0A6C0FV85</accession>
<reference evidence="9 10" key="1">
    <citation type="submission" date="2020-01" db="EMBL/GenBank/DDBJ databases">
        <title>Paenibacillus sp. nov., isolated from tomato rhizosphere.</title>
        <authorList>
            <person name="Weon H.-Y."/>
            <person name="Lee S.A."/>
        </authorList>
    </citation>
    <scope>NUCLEOTIDE SEQUENCE [LARGE SCALE GENOMIC DNA]</scope>
    <source>
        <strain evidence="9 10">12200R-189</strain>
    </source>
</reference>
<feature type="transmembrane region" description="Helical" evidence="8">
    <location>
        <begin position="260"/>
        <end position="285"/>
    </location>
</feature>
<feature type="transmembrane region" description="Helical" evidence="8">
    <location>
        <begin position="306"/>
        <end position="326"/>
    </location>
</feature>
<keyword evidence="3" id="KW-0813">Transport</keyword>
<feature type="transmembrane region" description="Helical" evidence="8">
    <location>
        <begin position="121"/>
        <end position="141"/>
    </location>
</feature>
<dbReference type="Proteomes" id="UP000476064">
    <property type="component" value="Chromosome"/>
</dbReference>
<gene>
    <name evidence="9" type="ORF">GXP70_14535</name>
</gene>
<organism evidence="9 10">
    <name type="scientific">Paenibacillus lycopersici</name>
    <dbReference type="NCBI Taxonomy" id="2704462"/>
    <lineage>
        <taxon>Bacteria</taxon>
        <taxon>Bacillati</taxon>
        <taxon>Bacillota</taxon>
        <taxon>Bacilli</taxon>
        <taxon>Bacillales</taxon>
        <taxon>Paenibacillaceae</taxon>
        <taxon>Paenibacillus</taxon>
    </lineage>
</organism>
<evidence type="ECO:0000256" key="8">
    <source>
        <dbReference type="SAM" id="Phobius"/>
    </source>
</evidence>
<comment type="subcellular location">
    <subcellularLocation>
        <location evidence="1">Membrane</location>
        <topology evidence="1">Multi-pass membrane protein</topology>
    </subcellularLocation>
</comment>
<dbReference type="PANTHER" id="PTHR34975">
    <property type="entry name" value="SPORE GERMINATION PROTEIN A2"/>
    <property type="match status" value="1"/>
</dbReference>
<dbReference type="Pfam" id="PF03845">
    <property type="entry name" value="Spore_permease"/>
    <property type="match status" value="1"/>
</dbReference>
<dbReference type="PANTHER" id="PTHR34975:SF2">
    <property type="entry name" value="SPORE GERMINATION PROTEIN A2"/>
    <property type="match status" value="1"/>
</dbReference>
<feature type="transmembrane region" description="Helical" evidence="8">
    <location>
        <begin position="332"/>
        <end position="358"/>
    </location>
</feature>
<sequence>MKRPSAISGYEMVAIQMVYFGASAGFIYPSLLIRSTGDAYWVPVAVWAAAALLSSWLYSRMLARLEGGKLIAGLCSSIGKVWSFLLILPILLFLGGAMIVLLRAFSEVITMTMLPTTPISFLNGMLLAPAALALAGMMPIVRSARVFFLVTILCSSALLLIGLSNINWTLGSPWLRTSGDFLGNKRFYAGSFLWMGFVLTAFIGPYTAKSAKRSWKSYALALCCALPFIACYIYLPVLTFGKDLSRHLTFPFVSKMDAIYHYWIVFENMTAMFVSVTMLYVLLILALKMHALGESFQLMMPRVNAALIYGVLLVAVYWGATAISSWRVVEDLMIVTVGLRLYVLFVFPLLGMAVLILAGKRREKERAL</sequence>
<dbReference type="GO" id="GO:0009847">
    <property type="term" value="P:spore germination"/>
    <property type="evidence" value="ECO:0007669"/>
    <property type="project" value="InterPro"/>
</dbReference>
<dbReference type="AlphaFoldDB" id="A0A6C0FV85"/>
<dbReference type="RefSeq" id="WP_162357487.1">
    <property type="nucleotide sequence ID" value="NZ_CP048209.1"/>
</dbReference>
<evidence type="ECO:0000256" key="7">
    <source>
        <dbReference type="ARBA" id="ARBA00023136"/>
    </source>
</evidence>
<feature type="transmembrane region" description="Helical" evidence="8">
    <location>
        <begin position="146"/>
        <end position="167"/>
    </location>
</feature>
<name>A0A6C0FV85_9BACL</name>
<evidence type="ECO:0000313" key="10">
    <source>
        <dbReference type="Proteomes" id="UP000476064"/>
    </source>
</evidence>
<dbReference type="InterPro" id="IPR004761">
    <property type="entry name" value="Spore_GerAB"/>
</dbReference>
<keyword evidence="7 8" id="KW-0472">Membrane</keyword>
<dbReference type="GO" id="GO:0016020">
    <property type="term" value="C:membrane"/>
    <property type="evidence" value="ECO:0007669"/>
    <property type="project" value="UniProtKB-SubCell"/>
</dbReference>